<evidence type="ECO:0000313" key="3">
    <source>
        <dbReference type="Proteomes" id="UP000257706"/>
    </source>
</evidence>
<accession>A0A3B9ITF2</accession>
<reference evidence="2 3" key="1">
    <citation type="journal article" date="2018" name="Nat. Biotechnol.">
        <title>A standardized bacterial taxonomy based on genome phylogeny substantially revises the tree of life.</title>
        <authorList>
            <person name="Parks D.H."/>
            <person name="Chuvochina M."/>
            <person name="Waite D.W."/>
            <person name="Rinke C."/>
            <person name="Skarshewski A."/>
            <person name="Chaumeil P.A."/>
            <person name="Hugenholtz P."/>
        </authorList>
    </citation>
    <scope>NUCLEOTIDE SEQUENCE [LARGE SCALE GENOMIC DNA]</scope>
    <source>
        <strain evidence="2">UBA8739</strain>
    </source>
</reference>
<organism evidence="2 3">
    <name type="scientific">Tistrella mobilis</name>
    <dbReference type="NCBI Taxonomy" id="171437"/>
    <lineage>
        <taxon>Bacteria</taxon>
        <taxon>Pseudomonadati</taxon>
        <taxon>Pseudomonadota</taxon>
        <taxon>Alphaproteobacteria</taxon>
        <taxon>Geminicoccales</taxon>
        <taxon>Geminicoccaceae</taxon>
        <taxon>Tistrella</taxon>
    </lineage>
</organism>
<name>A0A3B9ITF2_9PROT</name>
<feature type="non-terminal residue" evidence="2">
    <location>
        <position position="66"/>
    </location>
</feature>
<protein>
    <submittedName>
        <fullName evidence="2">Uncharacterized protein</fullName>
    </submittedName>
</protein>
<feature type="compositionally biased region" description="Basic and acidic residues" evidence="1">
    <location>
        <begin position="1"/>
        <end position="16"/>
    </location>
</feature>
<feature type="region of interest" description="Disordered" evidence="1">
    <location>
        <begin position="1"/>
        <end position="25"/>
    </location>
</feature>
<evidence type="ECO:0000313" key="2">
    <source>
        <dbReference type="EMBL" id="HAE51162.1"/>
    </source>
</evidence>
<gene>
    <name evidence="2" type="ORF">DCK97_27485</name>
</gene>
<evidence type="ECO:0000256" key="1">
    <source>
        <dbReference type="SAM" id="MobiDB-lite"/>
    </source>
</evidence>
<sequence length="66" mass="7084">MSERAGVRPGRIAEQRGRRRAGRVGRSGENLAFDDLDVFEIEIFKSVGFKGIGFDGVGTVGCRGIG</sequence>
<dbReference type="EMBL" id="DMAI01000453">
    <property type="protein sequence ID" value="HAE51162.1"/>
    <property type="molecule type" value="Genomic_DNA"/>
</dbReference>
<comment type="caution">
    <text evidence="2">The sequence shown here is derived from an EMBL/GenBank/DDBJ whole genome shotgun (WGS) entry which is preliminary data.</text>
</comment>
<dbReference type="Proteomes" id="UP000257706">
    <property type="component" value="Unassembled WGS sequence"/>
</dbReference>
<proteinExistence type="predicted"/>
<dbReference type="AlphaFoldDB" id="A0A3B9ITF2"/>